<name>A0AA39QIA8_9AGAR</name>
<dbReference type="EMBL" id="JAUEPU010000004">
    <property type="protein sequence ID" value="KAK0502824.1"/>
    <property type="molecule type" value="Genomic_DNA"/>
</dbReference>
<feature type="domain" description="DUF6533" evidence="2">
    <location>
        <begin position="18"/>
        <end position="60"/>
    </location>
</feature>
<gene>
    <name evidence="3" type="ORF">EDD18DRAFT_1345668</name>
</gene>
<evidence type="ECO:0000256" key="1">
    <source>
        <dbReference type="SAM" id="Phobius"/>
    </source>
</evidence>
<dbReference type="Pfam" id="PF20151">
    <property type="entry name" value="DUF6533"/>
    <property type="match status" value="1"/>
</dbReference>
<keyword evidence="1" id="KW-0812">Transmembrane</keyword>
<keyword evidence="1" id="KW-0472">Membrane</keyword>
<feature type="transmembrane region" description="Helical" evidence="1">
    <location>
        <begin position="40"/>
        <end position="60"/>
    </location>
</feature>
<dbReference type="InterPro" id="IPR045340">
    <property type="entry name" value="DUF6533"/>
</dbReference>
<accession>A0AA39QIA8</accession>
<feature type="transmembrane region" description="Helical" evidence="1">
    <location>
        <begin position="81"/>
        <end position="101"/>
    </location>
</feature>
<organism evidence="3 4">
    <name type="scientific">Armillaria luteobubalina</name>
    <dbReference type="NCBI Taxonomy" id="153913"/>
    <lineage>
        <taxon>Eukaryota</taxon>
        <taxon>Fungi</taxon>
        <taxon>Dikarya</taxon>
        <taxon>Basidiomycota</taxon>
        <taxon>Agaricomycotina</taxon>
        <taxon>Agaricomycetes</taxon>
        <taxon>Agaricomycetidae</taxon>
        <taxon>Agaricales</taxon>
        <taxon>Marasmiineae</taxon>
        <taxon>Physalacriaceae</taxon>
        <taxon>Armillaria</taxon>
    </lineage>
</organism>
<dbReference type="AlphaFoldDB" id="A0AA39QIA8"/>
<evidence type="ECO:0000259" key="2">
    <source>
        <dbReference type="Pfam" id="PF20151"/>
    </source>
</evidence>
<comment type="caution">
    <text evidence="3">The sequence shown here is derived from an EMBL/GenBank/DDBJ whole genome shotgun (WGS) entry which is preliminary data.</text>
</comment>
<feature type="transmembrane region" description="Helical" evidence="1">
    <location>
        <begin position="121"/>
        <end position="139"/>
    </location>
</feature>
<proteinExistence type="predicted"/>
<sequence>MDLNHLIHAVQDARAIGYVVVASATIMVYEWSILLEQEVFLIWYSPWSLVKILYFLSRYSQILDIGVHFQEHIQPSADPKVQLFAFVLVIRLLTVVADLLYQPRYSYWYPSYNSYFVTVDLLVVVSSGVGIAVSELILIVRTCALYGNSKIIIYGLGLVWTTWVFGNSWPIVKFMKSSVCECTSWPFPARNPF</sequence>
<evidence type="ECO:0000313" key="4">
    <source>
        <dbReference type="Proteomes" id="UP001175228"/>
    </source>
</evidence>
<protein>
    <recommendedName>
        <fullName evidence="2">DUF6533 domain-containing protein</fullName>
    </recommendedName>
</protein>
<feature type="transmembrane region" description="Helical" evidence="1">
    <location>
        <begin position="151"/>
        <end position="172"/>
    </location>
</feature>
<keyword evidence="1" id="KW-1133">Transmembrane helix</keyword>
<reference evidence="3" key="1">
    <citation type="submission" date="2023-06" db="EMBL/GenBank/DDBJ databases">
        <authorList>
            <consortium name="Lawrence Berkeley National Laboratory"/>
            <person name="Ahrendt S."/>
            <person name="Sahu N."/>
            <person name="Indic B."/>
            <person name="Wong-Bajracharya J."/>
            <person name="Merenyi Z."/>
            <person name="Ke H.-M."/>
            <person name="Monk M."/>
            <person name="Kocsube S."/>
            <person name="Drula E."/>
            <person name="Lipzen A."/>
            <person name="Balint B."/>
            <person name="Henrissat B."/>
            <person name="Andreopoulos B."/>
            <person name="Martin F.M."/>
            <person name="Harder C.B."/>
            <person name="Rigling D."/>
            <person name="Ford K.L."/>
            <person name="Foster G.D."/>
            <person name="Pangilinan J."/>
            <person name="Papanicolaou A."/>
            <person name="Barry K."/>
            <person name="LaButti K."/>
            <person name="Viragh M."/>
            <person name="Koriabine M."/>
            <person name="Yan M."/>
            <person name="Riley R."/>
            <person name="Champramary S."/>
            <person name="Plett K.L."/>
            <person name="Tsai I.J."/>
            <person name="Slot J."/>
            <person name="Sipos G."/>
            <person name="Plett J."/>
            <person name="Nagy L.G."/>
            <person name="Grigoriev I.V."/>
        </authorList>
    </citation>
    <scope>NUCLEOTIDE SEQUENCE</scope>
    <source>
        <strain evidence="3">HWK02</strain>
    </source>
</reference>
<dbReference type="Proteomes" id="UP001175228">
    <property type="component" value="Unassembled WGS sequence"/>
</dbReference>
<keyword evidence="4" id="KW-1185">Reference proteome</keyword>
<evidence type="ECO:0000313" key="3">
    <source>
        <dbReference type="EMBL" id="KAK0502824.1"/>
    </source>
</evidence>
<feature type="transmembrane region" description="Helical" evidence="1">
    <location>
        <begin position="15"/>
        <end position="34"/>
    </location>
</feature>